<name>A0ACC1HZB9_9FUNG</name>
<keyword evidence="2" id="KW-1185">Reference proteome</keyword>
<evidence type="ECO:0000313" key="1">
    <source>
        <dbReference type="EMBL" id="KAJ1883914.1"/>
    </source>
</evidence>
<sequence length="290" mass="31145">MPVRSPSPTAIIPAQDVVSFYFGLAQSRLNHPGSVDCPLLVDASSDKSYNFANIKRMSTAIARGLKHRGFINEQGKHQNPDFDIDGVAIVFSPTDICMSAIHYGTLMAGGTFAAMDSTMDAMSLGNRLVYLNSSAAFVTAELLPTLLSACNLAGVSINKSRIFITQGDIPGYTSLVELIEENRDLPVGLPIPSMTEQRLARKIALIVYTSGTTGNSKGVMLTHRNIVATQMLVGGYTAHNSQAQNIAASKSPQQRVLSALPPWHIYGISVLFYQPLATGSCIVQLPQFGL</sequence>
<evidence type="ECO:0000313" key="2">
    <source>
        <dbReference type="Proteomes" id="UP001150581"/>
    </source>
</evidence>
<comment type="caution">
    <text evidence="1">The sequence shown here is derived from an EMBL/GenBank/DDBJ whole genome shotgun (WGS) entry which is preliminary data.</text>
</comment>
<dbReference type="Proteomes" id="UP001150581">
    <property type="component" value="Unassembled WGS sequence"/>
</dbReference>
<accession>A0ACC1HZB9</accession>
<gene>
    <name evidence="1" type="ORF">LPJ66_010865</name>
</gene>
<dbReference type="EMBL" id="JANBPG010003025">
    <property type="protein sequence ID" value="KAJ1883914.1"/>
    <property type="molecule type" value="Genomic_DNA"/>
</dbReference>
<reference evidence="1" key="1">
    <citation type="submission" date="2022-07" db="EMBL/GenBank/DDBJ databases">
        <title>Phylogenomic reconstructions and comparative analyses of Kickxellomycotina fungi.</title>
        <authorList>
            <person name="Reynolds N.K."/>
            <person name="Stajich J.E."/>
            <person name="Barry K."/>
            <person name="Grigoriev I.V."/>
            <person name="Crous P."/>
            <person name="Smith M.E."/>
        </authorList>
    </citation>
    <scope>NUCLEOTIDE SEQUENCE</scope>
    <source>
        <strain evidence="1">Benny 63K</strain>
    </source>
</reference>
<protein>
    <submittedName>
        <fullName evidence="1">Uncharacterized protein</fullName>
    </submittedName>
</protein>
<proteinExistence type="predicted"/>
<feature type="non-terminal residue" evidence="1">
    <location>
        <position position="290"/>
    </location>
</feature>
<organism evidence="1 2">
    <name type="scientific">Kickxella alabastrina</name>
    <dbReference type="NCBI Taxonomy" id="61397"/>
    <lineage>
        <taxon>Eukaryota</taxon>
        <taxon>Fungi</taxon>
        <taxon>Fungi incertae sedis</taxon>
        <taxon>Zoopagomycota</taxon>
        <taxon>Kickxellomycotina</taxon>
        <taxon>Kickxellomycetes</taxon>
        <taxon>Kickxellales</taxon>
        <taxon>Kickxellaceae</taxon>
        <taxon>Kickxella</taxon>
    </lineage>
</organism>